<dbReference type="InterPro" id="IPR038333">
    <property type="entry name" value="T1MK-like_N_sf"/>
</dbReference>
<dbReference type="GO" id="GO:0009307">
    <property type="term" value="P:DNA restriction-modification system"/>
    <property type="evidence" value="ECO:0007669"/>
    <property type="project" value="UniProtKB-KW"/>
</dbReference>
<dbReference type="GO" id="GO:0003677">
    <property type="term" value="F:DNA binding"/>
    <property type="evidence" value="ECO:0007669"/>
    <property type="project" value="InterPro"/>
</dbReference>
<dbReference type="NCBIfam" id="TIGR00497">
    <property type="entry name" value="hsdM"/>
    <property type="match status" value="1"/>
</dbReference>
<evidence type="ECO:0000259" key="8">
    <source>
        <dbReference type="Pfam" id="PF02384"/>
    </source>
</evidence>
<evidence type="ECO:0000259" key="9">
    <source>
        <dbReference type="Pfam" id="PF12161"/>
    </source>
</evidence>
<dbReference type="InterPro" id="IPR051537">
    <property type="entry name" value="DNA_Adenine_Mtase"/>
</dbReference>
<dbReference type="PANTHER" id="PTHR42933">
    <property type="entry name" value="SLR6095 PROTEIN"/>
    <property type="match status" value="1"/>
</dbReference>
<proteinExistence type="inferred from homology"/>
<dbReference type="Gene3D" id="1.20.1260.30">
    <property type="match status" value="1"/>
</dbReference>
<evidence type="ECO:0000256" key="4">
    <source>
        <dbReference type="ARBA" id="ARBA00022679"/>
    </source>
</evidence>
<dbReference type="PANTHER" id="PTHR42933:SF1">
    <property type="entry name" value="SITE-SPECIFIC DNA-METHYLTRANSFERASE (ADENINE-SPECIFIC)"/>
    <property type="match status" value="1"/>
</dbReference>
<feature type="domain" description="DNA methylase adenine-specific" evidence="8">
    <location>
        <begin position="190"/>
        <end position="498"/>
    </location>
</feature>
<comment type="similarity">
    <text evidence="1">Belongs to the N(4)/N(6)-methyltransferase family.</text>
</comment>
<feature type="domain" description="N6 adenine-specific DNA methyltransferase N-terminal" evidence="9">
    <location>
        <begin position="10"/>
        <end position="176"/>
    </location>
</feature>
<evidence type="ECO:0000256" key="6">
    <source>
        <dbReference type="ARBA" id="ARBA00022747"/>
    </source>
</evidence>
<evidence type="ECO:0000256" key="5">
    <source>
        <dbReference type="ARBA" id="ARBA00022691"/>
    </source>
</evidence>
<dbReference type="EMBL" id="VOAP01000013">
    <property type="protein sequence ID" value="TWO20488.1"/>
    <property type="molecule type" value="Genomic_DNA"/>
</dbReference>
<evidence type="ECO:0000256" key="2">
    <source>
        <dbReference type="ARBA" id="ARBA00011900"/>
    </source>
</evidence>
<comment type="caution">
    <text evidence="10">The sequence shown here is derived from an EMBL/GenBank/DDBJ whole genome shotgun (WGS) entry which is preliminary data.</text>
</comment>
<dbReference type="InterPro" id="IPR029063">
    <property type="entry name" value="SAM-dependent_MTases_sf"/>
</dbReference>
<dbReference type="Proteomes" id="UP000321812">
    <property type="component" value="Unassembled WGS sequence"/>
</dbReference>
<accession>A0A562XEB3</accession>
<dbReference type="InterPro" id="IPR003356">
    <property type="entry name" value="DNA_methylase_A-5"/>
</dbReference>
<dbReference type="InterPro" id="IPR004546">
    <property type="entry name" value="Restrct_endonuc_T1M"/>
</dbReference>
<dbReference type="Pfam" id="PF12161">
    <property type="entry name" value="HsdM_N"/>
    <property type="match status" value="1"/>
</dbReference>
<evidence type="ECO:0000313" key="10">
    <source>
        <dbReference type="EMBL" id="TWO20488.1"/>
    </source>
</evidence>
<keyword evidence="3 10" id="KW-0489">Methyltransferase</keyword>
<dbReference type="GO" id="GO:0032259">
    <property type="term" value="P:methylation"/>
    <property type="evidence" value="ECO:0007669"/>
    <property type="project" value="UniProtKB-KW"/>
</dbReference>
<sequence length="532" mass="59869">MASNHQREELHKAIWSIADDLRGSVDGWDFKQYVLGVMFYRYISENIANYINNGEREAGDTTFDYANLEDSEAELERDNLVTEKGFFIRPSELFCNVIKSAKSHSATFTDSEGKTKNIKDNLNEYLEMIFNNIENSAKGTQSEDDFSGLFDDIDVNSNKLGATVAKRNEKLLKILDGIAGINLGNYKDNNIDAFGDAYEFLMSMYASNAGKSGGEFYTPQEVSELLTKLAILDKKSVNKVYDPACGSGSLLLKSAKILGKENVTNGFYGQEINLTTYNLCRINMFLHDIGYDKFNIACEDTLITPKHLDDEPFEVIVSNPPYSIKWAGDDNAILINDERYSPAGVLAPKSKADFAFIMHSLSWLASNGTASIVCFPGILYRGGAEQKIRRYLIDNNFIDSIIQLPDNLFFGTSIATCIMVLKKGKKDNSTLFINASKECVKVTNNNRLTDKNIDNIIKIFKDRKDINHIAKLIPNKEIAENNYNLSVSTYVEQEDTREKIDIVKLNNEIAKIVARENELRNEIDKIILEIEA</sequence>
<dbReference type="GO" id="GO:0009007">
    <property type="term" value="F:site-specific DNA-methyltransferase (adenine-specific) activity"/>
    <property type="evidence" value="ECO:0007669"/>
    <property type="project" value="UniProtKB-EC"/>
</dbReference>
<comment type="catalytic activity">
    <reaction evidence="7">
        <text>a 2'-deoxyadenosine in DNA + S-adenosyl-L-methionine = an N(6)-methyl-2'-deoxyadenosine in DNA + S-adenosyl-L-homocysteine + H(+)</text>
        <dbReference type="Rhea" id="RHEA:15197"/>
        <dbReference type="Rhea" id="RHEA-COMP:12418"/>
        <dbReference type="Rhea" id="RHEA-COMP:12419"/>
        <dbReference type="ChEBI" id="CHEBI:15378"/>
        <dbReference type="ChEBI" id="CHEBI:57856"/>
        <dbReference type="ChEBI" id="CHEBI:59789"/>
        <dbReference type="ChEBI" id="CHEBI:90615"/>
        <dbReference type="ChEBI" id="CHEBI:90616"/>
        <dbReference type="EC" id="2.1.1.72"/>
    </reaction>
</comment>
<keyword evidence="4 10" id="KW-0808">Transferase</keyword>
<dbReference type="PRINTS" id="PR00507">
    <property type="entry name" value="N12N6MTFRASE"/>
</dbReference>
<keyword evidence="5" id="KW-0949">S-adenosyl-L-methionine</keyword>
<evidence type="ECO:0000313" key="11">
    <source>
        <dbReference type="Proteomes" id="UP000321812"/>
    </source>
</evidence>
<dbReference type="PROSITE" id="PS00092">
    <property type="entry name" value="N6_MTASE"/>
    <property type="match status" value="1"/>
</dbReference>
<protein>
    <recommendedName>
        <fullName evidence="2">site-specific DNA-methyltransferase (adenine-specific)</fullName>
        <ecNumber evidence="2">2.1.1.72</ecNumber>
    </recommendedName>
</protein>
<name>A0A562XEB3_CAMHY</name>
<organism evidence="10 11">
    <name type="scientific">Campylobacter hyointestinalis</name>
    <dbReference type="NCBI Taxonomy" id="198"/>
    <lineage>
        <taxon>Bacteria</taxon>
        <taxon>Pseudomonadati</taxon>
        <taxon>Campylobacterota</taxon>
        <taxon>Epsilonproteobacteria</taxon>
        <taxon>Campylobacterales</taxon>
        <taxon>Campylobacteraceae</taxon>
        <taxon>Campylobacter</taxon>
    </lineage>
</organism>
<dbReference type="GO" id="GO:0008170">
    <property type="term" value="F:N-methyltransferase activity"/>
    <property type="evidence" value="ECO:0007669"/>
    <property type="project" value="InterPro"/>
</dbReference>
<evidence type="ECO:0000256" key="3">
    <source>
        <dbReference type="ARBA" id="ARBA00022603"/>
    </source>
</evidence>
<keyword evidence="6" id="KW-0680">Restriction system</keyword>
<gene>
    <name evidence="10" type="ORF">YZ82_03915</name>
</gene>
<dbReference type="InterPro" id="IPR002052">
    <property type="entry name" value="DNA_methylase_N6_adenine_CS"/>
</dbReference>
<evidence type="ECO:0000256" key="1">
    <source>
        <dbReference type="ARBA" id="ARBA00006594"/>
    </source>
</evidence>
<dbReference type="RefSeq" id="WP_147497153.1">
    <property type="nucleotide sequence ID" value="NZ_VOAP01000013.1"/>
</dbReference>
<dbReference type="EC" id="2.1.1.72" evidence="2"/>
<dbReference type="Pfam" id="PF02384">
    <property type="entry name" value="N6_Mtase"/>
    <property type="match status" value="1"/>
</dbReference>
<dbReference type="InterPro" id="IPR022749">
    <property type="entry name" value="D12N6_MeTrfase_N"/>
</dbReference>
<reference evidence="10 11" key="1">
    <citation type="submission" date="2019-07" db="EMBL/GenBank/DDBJ databases">
        <title>Rapid identification of Enteric Bacteria from Whole Genome Sequences (WGS) using Average Nucleotide Identity (ANI).</title>
        <authorList>
            <person name="Lane C."/>
        </authorList>
    </citation>
    <scope>NUCLEOTIDE SEQUENCE [LARGE SCALE GENOMIC DNA]</scope>
    <source>
        <strain evidence="10 11">D2411</strain>
    </source>
</reference>
<dbReference type="AlphaFoldDB" id="A0A562XEB3"/>
<dbReference type="SUPFAM" id="SSF53335">
    <property type="entry name" value="S-adenosyl-L-methionine-dependent methyltransferases"/>
    <property type="match status" value="1"/>
</dbReference>
<evidence type="ECO:0000256" key="7">
    <source>
        <dbReference type="ARBA" id="ARBA00047942"/>
    </source>
</evidence>
<dbReference type="Gene3D" id="3.40.50.150">
    <property type="entry name" value="Vaccinia Virus protein VP39"/>
    <property type="match status" value="1"/>
</dbReference>